<evidence type="ECO:0008006" key="3">
    <source>
        <dbReference type="Google" id="ProtNLM"/>
    </source>
</evidence>
<dbReference type="AlphaFoldDB" id="A0A919YP33"/>
<dbReference type="Gene3D" id="3.40.50.10320">
    <property type="entry name" value="LmbE-like"/>
    <property type="match status" value="1"/>
</dbReference>
<evidence type="ECO:0000313" key="2">
    <source>
        <dbReference type="Proteomes" id="UP000683139"/>
    </source>
</evidence>
<organism evidence="1 2">
    <name type="scientific">Paenibacillus montaniterrae</name>
    <dbReference type="NCBI Taxonomy" id="429341"/>
    <lineage>
        <taxon>Bacteria</taxon>
        <taxon>Bacillati</taxon>
        <taxon>Bacillota</taxon>
        <taxon>Bacilli</taxon>
        <taxon>Bacillales</taxon>
        <taxon>Paenibacillaceae</taxon>
        <taxon>Paenibacillus</taxon>
    </lineage>
</organism>
<evidence type="ECO:0000313" key="1">
    <source>
        <dbReference type="EMBL" id="GIP15676.1"/>
    </source>
</evidence>
<proteinExistence type="predicted"/>
<dbReference type="EMBL" id="BOSE01000002">
    <property type="protein sequence ID" value="GIP15676.1"/>
    <property type="molecule type" value="Genomic_DNA"/>
</dbReference>
<name>A0A919YP33_9BACL</name>
<gene>
    <name evidence="1" type="ORF">J40TS1_13180</name>
</gene>
<dbReference type="InterPro" id="IPR003737">
    <property type="entry name" value="GlcNAc_PI_deacetylase-related"/>
</dbReference>
<sequence length="235" mass="26688">MSNEKLTILAVGAHVGDVELASGGVLASHSLKGDKIVTLALTAGERGVPAGQDMAEYRKQKVAEANVFAEMLGGEAIVFDYQDGEIPDNEQVRFEVCDVIRRVKPNIIITHWKNSMHKDHALTHHIVNDARYYASLPTFERELPNHFAARLYYSENWEDAVEFVPYVYVDFDQAAFDLWIEALGKHWFVTNSKSFKYMDYYKALAVVRGCEARKSYAEAFMVAPETMKLRQSSLW</sequence>
<dbReference type="InterPro" id="IPR024078">
    <property type="entry name" value="LmbE-like_dom_sf"/>
</dbReference>
<comment type="caution">
    <text evidence="1">The sequence shown here is derived from an EMBL/GenBank/DDBJ whole genome shotgun (WGS) entry which is preliminary data.</text>
</comment>
<dbReference type="PANTHER" id="PTHR12993:SF30">
    <property type="entry name" value="N-ACETYL-ALPHA-D-GLUCOSAMINYL L-MALATE DEACETYLASE 1"/>
    <property type="match status" value="1"/>
</dbReference>
<dbReference type="GO" id="GO:0016811">
    <property type="term" value="F:hydrolase activity, acting on carbon-nitrogen (but not peptide) bonds, in linear amides"/>
    <property type="evidence" value="ECO:0007669"/>
    <property type="project" value="TreeGrafter"/>
</dbReference>
<reference evidence="1" key="1">
    <citation type="submission" date="2021-03" db="EMBL/GenBank/DDBJ databases">
        <title>Antimicrobial resistance genes in bacteria isolated from Japanese honey, and their potential for conferring macrolide and lincosamide resistance in the American foulbrood pathogen Paenibacillus larvae.</title>
        <authorList>
            <person name="Okamoto M."/>
            <person name="Kumagai M."/>
            <person name="Kanamori H."/>
            <person name="Takamatsu D."/>
        </authorList>
    </citation>
    <scope>NUCLEOTIDE SEQUENCE</scope>
    <source>
        <strain evidence="1">J40TS1</strain>
    </source>
</reference>
<dbReference type="Pfam" id="PF02585">
    <property type="entry name" value="PIG-L"/>
    <property type="match status" value="1"/>
</dbReference>
<dbReference type="Proteomes" id="UP000683139">
    <property type="component" value="Unassembled WGS sequence"/>
</dbReference>
<accession>A0A919YP33</accession>
<protein>
    <recommendedName>
        <fullName evidence="3">PIG-L family deacetylase</fullName>
    </recommendedName>
</protein>
<dbReference type="SUPFAM" id="SSF102588">
    <property type="entry name" value="LmbE-like"/>
    <property type="match status" value="1"/>
</dbReference>
<keyword evidence="2" id="KW-1185">Reference proteome</keyword>
<dbReference type="PANTHER" id="PTHR12993">
    <property type="entry name" value="N-ACETYLGLUCOSAMINYL-PHOSPHATIDYLINOSITOL DE-N-ACETYLASE-RELATED"/>
    <property type="match status" value="1"/>
</dbReference>
<dbReference type="RefSeq" id="WP_213513963.1">
    <property type="nucleotide sequence ID" value="NZ_BOSE01000002.1"/>
</dbReference>